<dbReference type="InterPro" id="IPR023425">
    <property type="entry name" value="GalP_uridyl_Trfase_II_CS"/>
</dbReference>
<dbReference type="EC" id="2.7.7.12" evidence="10"/>
<evidence type="ECO:0000256" key="6">
    <source>
        <dbReference type="ARBA" id="ARBA00022679"/>
    </source>
</evidence>
<dbReference type="InterPro" id="IPR005849">
    <property type="entry name" value="GalP_Utransf_N"/>
</dbReference>
<dbReference type="EMBL" id="WKKV01000001">
    <property type="protein sequence ID" value="MSE00601.1"/>
    <property type="molecule type" value="Genomic_DNA"/>
</dbReference>
<dbReference type="GO" id="GO:0005737">
    <property type="term" value="C:cytoplasm"/>
    <property type="evidence" value="ECO:0007669"/>
    <property type="project" value="UniProtKB-SubCell"/>
</dbReference>
<comment type="similarity">
    <text evidence="4 10">Belongs to the galactose-1-phosphate uridylyltransferase type 2 family.</text>
</comment>
<evidence type="ECO:0000256" key="3">
    <source>
        <dbReference type="ARBA" id="ARBA00004947"/>
    </source>
</evidence>
<dbReference type="NCBIfam" id="TIGR01239">
    <property type="entry name" value="galT_2"/>
    <property type="match status" value="1"/>
</dbReference>
<evidence type="ECO:0000259" key="12">
    <source>
        <dbReference type="Pfam" id="PF02744"/>
    </source>
</evidence>
<reference evidence="13" key="1">
    <citation type="submission" date="2019-11" db="EMBL/GenBank/DDBJ databases">
        <title>Draft Genome Sequence of Plant Growth-Promoting Rhizosphere-Associated Bacteria.</title>
        <authorList>
            <person name="Vasilyev I.Y."/>
            <person name="Radchenko V."/>
            <person name="Ilnitskaya E.V."/>
        </authorList>
    </citation>
    <scope>NUCLEOTIDE SEQUENCE</scope>
    <source>
        <strain evidence="13">VRA_517_n</strain>
    </source>
</reference>
<dbReference type="PANTHER" id="PTHR39191:SF1">
    <property type="entry name" value="DUF4922 DOMAIN-CONTAINING PROTEIN"/>
    <property type="match status" value="1"/>
</dbReference>
<keyword evidence="5 10" id="KW-0963">Cytoplasm</keyword>
<evidence type="ECO:0000256" key="9">
    <source>
        <dbReference type="ARBA" id="ARBA00023277"/>
    </source>
</evidence>
<protein>
    <recommendedName>
        <fullName evidence="10">Galactose-1-phosphate uridylyltransferase</fullName>
        <shortName evidence="10">Gal-1-P uridylyltransferase</shortName>
        <ecNumber evidence="10">2.7.7.12</ecNumber>
    </recommendedName>
    <alternativeName>
        <fullName evidence="10">UDP-glucose--hexose-1-phosphate uridylyltransferase</fullName>
    </alternativeName>
</protein>
<evidence type="ECO:0000256" key="2">
    <source>
        <dbReference type="ARBA" id="ARBA00004496"/>
    </source>
</evidence>
<dbReference type="PANTHER" id="PTHR39191">
    <property type="entry name" value="GALACTOSE-1-PHOSPHATE URIDYLYLTRANSFERASE"/>
    <property type="match status" value="1"/>
</dbReference>
<dbReference type="Pfam" id="PF01087">
    <property type="entry name" value="GalP_UDP_transf"/>
    <property type="match status" value="1"/>
</dbReference>
<feature type="domain" description="Galactose-1-phosphate uridyl transferase C-terminal" evidence="12">
    <location>
        <begin position="250"/>
        <end position="450"/>
    </location>
</feature>
<sequence>MAIERHVERLIQYGLQKELISFLDIEYTRNRLYETLHITHPEASEQKENESAASLPDILAPIYEWAAETGRIAADTDTYRDLLSAKIMGCFAPQPSEIVRRFEETKAVHGPEQATKAFYRFSEDVYYIRSDRIQRNVGWTAETAYGKLDITINLSKPEKDPKAIAAAKEQPQSDYPGCVLCKENVGYEGRPDHPARQNLRVIPVILGDEQWFLQFSPYVYYREHCIVLKDRHEPMKISKKTFDRLLSFVSQYPHYFLGSNADLPIVGGSILSHDHFQGGHYEFPMALAETESWYRLPDYPKTVLGIVKWPMSVIRLQSECASELSGAADAILRAWRGYSDEAADLLACSGETPHNTITPIARRRNGLFELDLVLRNNRTSDEHPLGIFHPHQEVHHLKKENIGLIEVMGLAILPGRLEQEMKYTAEALCSPDPEAVLTADPSAAKHKDWALSVLHKRKVTKENAEQILKEEIGHAFARILEHAGVFKQTEEGRAAFRRFIRHLGALPEKSPIP</sequence>
<proteinExistence type="inferred from homology"/>
<keyword evidence="7 10" id="KW-0548">Nucleotidyltransferase</keyword>
<dbReference type="AlphaFoldDB" id="A0A6A8LBF5"/>
<evidence type="ECO:0000256" key="1">
    <source>
        <dbReference type="ARBA" id="ARBA00001107"/>
    </source>
</evidence>
<dbReference type="HAMAP" id="MF_00571">
    <property type="entry name" value="GalP_UDP_trans"/>
    <property type="match status" value="1"/>
</dbReference>
<dbReference type="InterPro" id="IPR005850">
    <property type="entry name" value="GalP_Utransf_C"/>
</dbReference>
<evidence type="ECO:0000313" key="13">
    <source>
        <dbReference type="EMBL" id="MSE00601.1"/>
    </source>
</evidence>
<dbReference type="PIRSF" id="PIRSF006005">
    <property type="entry name" value="GalT_BS"/>
    <property type="match status" value="1"/>
</dbReference>
<dbReference type="InterPro" id="IPR000766">
    <property type="entry name" value="GalP_uridyl_Trfase_II"/>
</dbReference>
<dbReference type="PROSITE" id="PS01163">
    <property type="entry name" value="GAL_P_UDP_TRANSF_II"/>
    <property type="match status" value="1"/>
</dbReference>
<comment type="subcellular location">
    <subcellularLocation>
        <location evidence="2 10">Cytoplasm</location>
    </subcellularLocation>
</comment>
<organism evidence="13">
    <name type="scientific">Bacillus velezensis</name>
    <dbReference type="NCBI Taxonomy" id="492670"/>
    <lineage>
        <taxon>Bacteria</taxon>
        <taxon>Bacillati</taxon>
        <taxon>Bacillota</taxon>
        <taxon>Bacilli</taxon>
        <taxon>Bacillales</taxon>
        <taxon>Bacillaceae</taxon>
        <taxon>Bacillus</taxon>
        <taxon>Bacillus amyloliquefaciens group</taxon>
    </lineage>
</organism>
<keyword evidence="8 10" id="KW-0299">Galactose metabolism</keyword>
<keyword evidence="6 10" id="KW-0808">Transferase</keyword>
<evidence type="ECO:0000256" key="4">
    <source>
        <dbReference type="ARBA" id="ARBA00008706"/>
    </source>
</evidence>
<comment type="caution">
    <text evidence="13">The sequence shown here is derived from an EMBL/GenBank/DDBJ whole genome shotgun (WGS) entry which is preliminary data.</text>
</comment>
<dbReference type="RefSeq" id="WP_063174460.1">
    <property type="nucleotide sequence ID" value="NZ_CP023133.1"/>
</dbReference>
<name>A0A6A8LBF5_BACVE</name>
<dbReference type="GO" id="GO:0006012">
    <property type="term" value="P:galactose metabolic process"/>
    <property type="evidence" value="ECO:0007669"/>
    <property type="project" value="UniProtKB-UniRule"/>
</dbReference>
<dbReference type="UniPathway" id="UPA00214"/>
<comment type="catalytic activity">
    <reaction evidence="1 10">
        <text>alpha-D-galactose 1-phosphate + UDP-alpha-D-glucose = alpha-D-glucose 1-phosphate + UDP-alpha-D-galactose</text>
        <dbReference type="Rhea" id="RHEA:13989"/>
        <dbReference type="ChEBI" id="CHEBI:58336"/>
        <dbReference type="ChEBI" id="CHEBI:58601"/>
        <dbReference type="ChEBI" id="CHEBI:58885"/>
        <dbReference type="ChEBI" id="CHEBI:66914"/>
        <dbReference type="EC" id="2.7.7.12"/>
    </reaction>
</comment>
<comment type="pathway">
    <text evidence="3 10">Carbohydrate metabolism; galactose metabolism.</text>
</comment>
<dbReference type="NCBIfam" id="NF003629">
    <property type="entry name" value="PRK05270.1-2"/>
    <property type="match status" value="1"/>
</dbReference>
<accession>A0A6A8LBF5</accession>
<dbReference type="Pfam" id="PF02744">
    <property type="entry name" value="GalP_UDP_tr_C"/>
    <property type="match status" value="1"/>
</dbReference>
<evidence type="ECO:0000256" key="5">
    <source>
        <dbReference type="ARBA" id="ARBA00022490"/>
    </source>
</evidence>
<evidence type="ECO:0000256" key="8">
    <source>
        <dbReference type="ARBA" id="ARBA00023144"/>
    </source>
</evidence>
<keyword evidence="9 10" id="KW-0119">Carbohydrate metabolism</keyword>
<evidence type="ECO:0000256" key="10">
    <source>
        <dbReference type="HAMAP-Rule" id="MF_00571"/>
    </source>
</evidence>
<evidence type="ECO:0000256" key="7">
    <source>
        <dbReference type="ARBA" id="ARBA00022695"/>
    </source>
</evidence>
<gene>
    <name evidence="10 13" type="primary">galT</name>
    <name evidence="13" type="ORF">GKC39_00815</name>
</gene>
<dbReference type="GO" id="GO:0008108">
    <property type="term" value="F:UDP-glucose:hexose-1-phosphate uridylyltransferase activity"/>
    <property type="evidence" value="ECO:0007669"/>
    <property type="project" value="UniProtKB-UniRule"/>
</dbReference>
<feature type="domain" description="Galactose-1-phosphate uridyl transferase N-terminal" evidence="11">
    <location>
        <begin position="42"/>
        <end position="234"/>
    </location>
</feature>
<evidence type="ECO:0000259" key="11">
    <source>
        <dbReference type="Pfam" id="PF01087"/>
    </source>
</evidence>